<dbReference type="GO" id="GO:0006220">
    <property type="term" value="P:pyrimidine nucleotide metabolic process"/>
    <property type="evidence" value="ECO:0007669"/>
    <property type="project" value="UniProtKB-UniRule"/>
</dbReference>
<evidence type="ECO:0000256" key="9">
    <source>
        <dbReference type="HAMAP-Rule" id="MF_00238"/>
    </source>
</evidence>
<dbReference type="Gene3D" id="3.40.50.300">
    <property type="entry name" value="P-loop containing nucleotide triphosphate hydrolases"/>
    <property type="match status" value="1"/>
</dbReference>
<dbReference type="InterPro" id="IPR003136">
    <property type="entry name" value="Cytidylate_kin"/>
</dbReference>
<evidence type="ECO:0000259" key="10">
    <source>
        <dbReference type="Pfam" id="PF02224"/>
    </source>
</evidence>
<dbReference type="CDD" id="cd02020">
    <property type="entry name" value="CMPK"/>
    <property type="match status" value="1"/>
</dbReference>
<dbReference type="Proteomes" id="UP000051568">
    <property type="component" value="Unassembled WGS sequence"/>
</dbReference>
<dbReference type="Pfam" id="PF02224">
    <property type="entry name" value="Cytidylate_kin"/>
    <property type="match status" value="1"/>
</dbReference>
<dbReference type="PANTHER" id="PTHR21299:SF2">
    <property type="entry name" value="CYTIDYLATE KINASE"/>
    <property type="match status" value="1"/>
</dbReference>
<evidence type="ECO:0000256" key="1">
    <source>
        <dbReference type="ARBA" id="ARBA00009427"/>
    </source>
</evidence>
<evidence type="ECO:0000256" key="8">
    <source>
        <dbReference type="ARBA" id="ARBA00048478"/>
    </source>
</evidence>
<dbReference type="SUPFAM" id="SSF52540">
    <property type="entry name" value="P-loop containing nucleoside triphosphate hydrolases"/>
    <property type="match status" value="1"/>
</dbReference>
<reference evidence="11 12" key="1">
    <citation type="journal article" date="2015" name="Genome Announc.">
        <title>Expanding the biotechnology potential of lactobacilli through comparative genomics of 213 strains and associated genera.</title>
        <authorList>
            <person name="Sun Z."/>
            <person name="Harris H.M."/>
            <person name="McCann A."/>
            <person name="Guo C."/>
            <person name="Argimon S."/>
            <person name="Zhang W."/>
            <person name="Yang X."/>
            <person name="Jeffery I.B."/>
            <person name="Cooney J.C."/>
            <person name="Kagawa T.F."/>
            <person name="Liu W."/>
            <person name="Song Y."/>
            <person name="Salvetti E."/>
            <person name="Wrobel A."/>
            <person name="Rasinkangas P."/>
            <person name="Parkhill J."/>
            <person name="Rea M.C."/>
            <person name="O'Sullivan O."/>
            <person name="Ritari J."/>
            <person name="Douillard F.P."/>
            <person name="Paul Ross R."/>
            <person name="Yang R."/>
            <person name="Briner A.E."/>
            <person name="Felis G.E."/>
            <person name="de Vos W.M."/>
            <person name="Barrangou R."/>
            <person name="Klaenhammer T.R."/>
            <person name="Caufield P.W."/>
            <person name="Cui Y."/>
            <person name="Zhang H."/>
            <person name="O'Toole P.W."/>
        </authorList>
    </citation>
    <scope>NUCLEOTIDE SEQUENCE [LARGE SCALE GENOMIC DNA]</scope>
    <source>
        <strain evidence="11 12">DSM 17757</strain>
    </source>
</reference>
<dbReference type="FunFam" id="3.40.50.300:FF:000484">
    <property type="entry name" value="Cytidylate kinase"/>
    <property type="match status" value="1"/>
</dbReference>
<evidence type="ECO:0000256" key="7">
    <source>
        <dbReference type="ARBA" id="ARBA00047615"/>
    </source>
</evidence>
<dbReference type="GO" id="GO:0005524">
    <property type="term" value="F:ATP binding"/>
    <property type="evidence" value="ECO:0007669"/>
    <property type="project" value="UniProtKB-UniRule"/>
</dbReference>
<dbReference type="AlphaFoldDB" id="A0A0R2IRB3"/>
<dbReference type="EC" id="2.7.4.25" evidence="9"/>
<name>A0A0R2IRB3_9LACO</name>
<evidence type="ECO:0000256" key="5">
    <source>
        <dbReference type="ARBA" id="ARBA00022777"/>
    </source>
</evidence>
<feature type="domain" description="Cytidylate kinase" evidence="10">
    <location>
        <begin position="8"/>
        <end position="221"/>
    </location>
</feature>
<evidence type="ECO:0000256" key="6">
    <source>
        <dbReference type="ARBA" id="ARBA00022840"/>
    </source>
</evidence>
<keyword evidence="2 9" id="KW-0963">Cytoplasm</keyword>
<dbReference type="InterPro" id="IPR011994">
    <property type="entry name" value="Cytidylate_kinase_dom"/>
</dbReference>
<comment type="similarity">
    <text evidence="1 9">Belongs to the cytidylate kinase family. Type 1 subfamily.</text>
</comment>
<dbReference type="EMBL" id="JQBR01000001">
    <property type="protein sequence ID" value="KRN67595.1"/>
    <property type="molecule type" value="Genomic_DNA"/>
</dbReference>
<keyword evidence="4 9" id="KW-0547">Nucleotide-binding</keyword>
<keyword evidence="3 9" id="KW-0808">Transferase</keyword>
<evidence type="ECO:0000313" key="12">
    <source>
        <dbReference type="Proteomes" id="UP000051568"/>
    </source>
</evidence>
<proteinExistence type="inferred from homology"/>
<evidence type="ECO:0000313" key="11">
    <source>
        <dbReference type="EMBL" id="KRN67595.1"/>
    </source>
</evidence>
<gene>
    <name evidence="9" type="primary">cmk</name>
    <name evidence="11" type="ORF">IV80_GL000138</name>
</gene>
<dbReference type="NCBIfam" id="TIGR00017">
    <property type="entry name" value="cmk"/>
    <property type="match status" value="1"/>
</dbReference>
<dbReference type="GO" id="GO:0036431">
    <property type="term" value="F:dCMP kinase activity"/>
    <property type="evidence" value="ECO:0007669"/>
    <property type="project" value="InterPro"/>
</dbReference>
<evidence type="ECO:0000256" key="2">
    <source>
        <dbReference type="ARBA" id="ARBA00022490"/>
    </source>
</evidence>
<keyword evidence="6 9" id="KW-0067">ATP-binding</keyword>
<protein>
    <recommendedName>
        <fullName evidence="9">Cytidylate kinase</fullName>
        <shortName evidence="9">CK</shortName>
        <ecNumber evidence="9">2.7.4.25</ecNumber>
    </recommendedName>
    <alternativeName>
        <fullName evidence="9">Cytidine monophosphate kinase</fullName>
        <shortName evidence="9">CMP kinase</shortName>
    </alternativeName>
</protein>
<dbReference type="RefSeq" id="WP_057748040.1">
    <property type="nucleotide sequence ID" value="NZ_BJVH01000001.1"/>
</dbReference>
<keyword evidence="12" id="KW-1185">Reference proteome</keyword>
<dbReference type="GO" id="GO:0005829">
    <property type="term" value="C:cytosol"/>
    <property type="evidence" value="ECO:0007669"/>
    <property type="project" value="TreeGrafter"/>
</dbReference>
<sequence length="228" mass="25408">MNKQHIQVAIDGPASAGKSTVAKLVAKKFGYVYCDTGAMYRSVTLKAMHEKIDLTDETKIVAMLKQTKIAFTPGDPVQHVFVDDIEVTDDIRQPEITNSVSTVAKLAGVRHELVNRQREIADVGNIVMDGRDIGTAVLPNAQVKIYLIASVSERAERRYKENISKGINTPLEQLKKEIEIRDQKDSTRKVSPLTKAQDAIEVDTTSMSIDQVVEKITKIINERIKSEF</sequence>
<dbReference type="HAMAP" id="MF_00238">
    <property type="entry name" value="Cytidyl_kinase_type1"/>
    <property type="match status" value="1"/>
</dbReference>
<dbReference type="GO" id="GO:0036430">
    <property type="term" value="F:CMP kinase activity"/>
    <property type="evidence" value="ECO:0007669"/>
    <property type="project" value="RHEA"/>
</dbReference>
<comment type="catalytic activity">
    <reaction evidence="7 9">
        <text>dCMP + ATP = dCDP + ADP</text>
        <dbReference type="Rhea" id="RHEA:25094"/>
        <dbReference type="ChEBI" id="CHEBI:30616"/>
        <dbReference type="ChEBI" id="CHEBI:57566"/>
        <dbReference type="ChEBI" id="CHEBI:58593"/>
        <dbReference type="ChEBI" id="CHEBI:456216"/>
        <dbReference type="EC" id="2.7.4.25"/>
    </reaction>
</comment>
<dbReference type="GO" id="GO:0015949">
    <property type="term" value="P:nucleobase-containing small molecule interconversion"/>
    <property type="evidence" value="ECO:0007669"/>
    <property type="project" value="TreeGrafter"/>
</dbReference>
<evidence type="ECO:0000256" key="4">
    <source>
        <dbReference type="ARBA" id="ARBA00022741"/>
    </source>
</evidence>
<organism evidence="11 12">
    <name type="scientific">Pediococcus cellicola</name>
    <dbReference type="NCBI Taxonomy" id="319652"/>
    <lineage>
        <taxon>Bacteria</taxon>
        <taxon>Bacillati</taxon>
        <taxon>Bacillota</taxon>
        <taxon>Bacilli</taxon>
        <taxon>Lactobacillales</taxon>
        <taxon>Lactobacillaceae</taxon>
        <taxon>Pediococcus</taxon>
    </lineage>
</organism>
<dbReference type="OrthoDB" id="9807434at2"/>
<dbReference type="PANTHER" id="PTHR21299">
    <property type="entry name" value="CYTIDYLATE KINASE/PANTOATE-BETA-ALANINE LIGASE"/>
    <property type="match status" value="1"/>
</dbReference>
<evidence type="ECO:0000256" key="3">
    <source>
        <dbReference type="ARBA" id="ARBA00022679"/>
    </source>
</evidence>
<dbReference type="PATRIC" id="fig|319652.3.peg.140"/>
<comment type="catalytic activity">
    <reaction evidence="8 9">
        <text>CMP + ATP = CDP + ADP</text>
        <dbReference type="Rhea" id="RHEA:11600"/>
        <dbReference type="ChEBI" id="CHEBI:30616"/>
        <dbReference type="ChEBI" id="CHEBI:58069"/>
        <dbReference type="ChEBI" id="CHEBI:60377"/>
        <dbReference type="ChEBI" id="CHEBI:456216"/>
        <dbReference type="EC" id="2.7.4.25"/>
    </reaction>
</comment>
<keyword evidence="5 9" id="KW-0418">Kinase</keyword>
<comment type="subcellular location">
    <subcellularLocation>
        <location evidence="9">Cytoplasm</location>
    </subcellularLocation>
</comment>
<feature type="binding site" evidence="9">
    <location>
        <begin position="12"/>
        <end position="20"/>
    </location>
    <ligand>
        <name>ATP</name>
        <dbReference type="ChEBI" id="CHEBI:30616"/>
    </ligand>
</feature>
<accession>A0A0R2IRB3</accession>
<comment type="caution">
    <text evidence="11">The sequence shown here is derived from an EMBL/GenBank/DDBJ whole genome shotgun (WGS) entry which is preliminary data.</text>
</comment>
<dbReference type="InterPro" id="IPR027417">
    <property type="entry name" value="P-loop_NTPase"/>
</dbReference>
<dbReference type="STRING" id="319652.IV80_GL000138"/>